<dbReference type="PANTHER" id="PTHR13622">
    <property type="entry name" value="THIAMIN PYROPHOSPHOKINASE"/>
    <property type="match status" value="1"/>
</dbReference>
<keyword evidence="3" id="KW-1185">Reference proteome</keyword>
<evidence type="ECO:0000313" key="2">
    <source>
        <dbReference type="EMBL" id="UYV61628.1"/>
    </source>
</evidence>
<sequence>LFGIKRYGVHVNGYIPHPDGSKSLWIQRRASTKPTWPSKLDNMVSGGFTVGLTIWECVKKEAQEEASVPEALLENMISAGTVSFIFEDERGIFPETLFVFDLELPRDFSPVNSDNEVESFHLLSIDEVKRVLVTDDFKLTSSLVALDFLVRHGFLRPDEGTVHPSYRTFLHCNCHQETNVFILFIFICIYSFYSKRQLEDLCRSQARMKKEEQ</sequence>
<accession>A0ABY6JZQ8</accession>
<dbReference type="Proteomes" id="UP001235939">
    <property type="component" value="Chromosome 01"/>
</dbReference>
<protein>
    <recommendedName>
        <fullName evidence="1">Nudix hydrolase domain-containing protein</fullName>
    </recommendedName>
</protein>
<proteinExistence type="predicted"/>
<dbReference type="PROSITE" id="PS51462">
    <property type="entry name" value="NUDIX"/>
    <property type="match status" value="1"/>
</dbReference>
<organism evidence="2 3">
    <name type="scientific">Cordylochernes scorpioides</name>
    <dbReference type="NCBI Taxonomy" id="51811"/>
    <lineage>
        <taxon>Eukaryota</taxon>
        <taxon>Metazoa</taxon>
        <taxon>Ecdysozoa</taxon>
        <taxon>Arthropoda</taxon>
        <taxon>Chelicerata</taxon>
        <taxon>Arachnida</taxon>
        <taxon>Pseudoscorpiones</taxon>
        <taxon>Cheliferoidea</taxon>
        <taxon>Chernetidae</taxon>
        <taxon>Cordylochernes</taxon>
    </lineage>
</organism>
<reference evidence="2 3" key="1">
    <citation type="submission" date="2022-01" db="EMBL/GenBank/DDBJ databases">
        <title>A chromosomal length assembly of Cordylochernes scorpioides.</title>
        <authorList>
            <person name="Zeh D."/>
            <person name="Zeh J."/>
        </authorList>
    </citation>
    <scope>NUCLEOTIDE SEQUENCE [LARGE SCALE GENOMIC DNA]</scope>
    <source>
        <strain evidence="2">IN4F17</strain>
        <tissue evidence="2">Whole Body</tissue>
    </source>
</reference>
<name>A0ABY6JZQ8_9ARAC</name>
<dbReference type="InterPro" id="IPR000086">
    <property type="entry name" value="NUDIX_hydrolase_dom"/>
</dbReference>
<dbReference type="Pfam" id="PF00293">
    <property type="entry name" value="NUDIX"/>
    <property type="match status" value="1"/>
</dbReference>
<feature type="non-terminal residue" evidence="2">
    <location>
        <position position="1"/>
    </location>
</feature>
<dbReference type="InterPro" id="IPR015797">
    <property type="entry name" value="NUDIX_hydrolase-like_dom_sf"/>
</dbReference>
<gene>
    <name evidence="2" type="ORF">LAZ67_1005605</name>
</gene>
<evidence type="ECO:0000313" key="3">
    <source>
        <dbReference type="Proteomes" id="UP001235939"/>
    </source>
</evidence>
<dbReference type="CDD" id="cd03676">
    <property type="entry name" value="NUDIX_Tnr3_like"/>
    <property type="match status" value="1"/>
</dbReference>
<evidence type="ECO:0000259" key="1">
    <source>
        <dbReference type="PROSITE" id="PS51462"/>
    </source>
</evidence>
<dbReference type="EMBL" id="CP092863">
    <property type="protein sequence ID" value="UYV61628.1"/>
    <property type="molecule type" value="Genomic_DNA"/>
</dbReference>
<dbReference type="SUPFAM" id="SSF55811">
    <property type="entry name" value="Nudix"/>
    <property type="match status" value="1"/>
</dbReference>
<dbReference type="Gene3D" id="3.90.79.10">
    <property type="entry name" value="Nucleoside Triphosphate Pyrophosphohydrolase"/>
    <property type="match status" value="1"/>
</dbReference>
<feature type="domain" description="Nudix hydrolase" evidence="1">
    <location>
        <begin position="6"/>
        <end position="147"/>
    </location>
</feature>
<dbReference type="PANTHER" id="PTHR13622:SF8">
    <property type="entry name" value="THIAMIN PYROPHOSPHOKINASE 1"/>
    <property type="match status" value="1"/>
</dbReference>